<dbReference type="InterPro" id="IPR005490">
    <property type="entry name" value="LD_TPept_cat_dom"/>
</dbReference>
<evidence type="ECO:0000313" key="10">
    <source>
        <dbReference type="Proteomes" id="UP001195660"/>
    </source>
</evidence>
<keyword evidence="3" id="KW-0808">Transferase</keyword>
<dbReference type="InterPro" id="IPR038063">
    <property type="entry name" value="Transpep_catalytic_dom"/>
</dbReference>
<dbReference type="SUPFAM" id="SSF141523">
    <property type="entry name" value="L,D-transpeptidase catalytic domain-like"/>
    <property type="match status" value="1"/>
</dbReference>
<sequence length="429" mass="47748">MSYLPPWAKRLICLVILLCLATAATPRLLEFSDRTFTLTPEQIGTAKTGNNEERILAAIDDIRAGKMADARATVDALLNEQPNYRLAQLLRADLYAMRAMPLDTIGGGAAATNASAPSSVLDDLRKEALVRIAHRNEDQATANKLPANIVVFAPNQQYAILVDASTSRLYVFANENGKPKRIKDHYVVVGKLGVDKRVEGDQRSPLGVYFVTSHLTRPQLDKTYGELADLYGVGAWPISYPNELDRSQNRTGHGIWLHGSPAATYARAPQASNGCVVLTNEEMLKVSSYLQPGNTPVIVAPRVEWLTESEWLQRQSAALALLTQWKSKWENLDSAAYLQFYGDEFRSAEGQTIEAWRSQKTAVNTGKTWAKVQLSDISIFAAGENSSQLVTTFQQDYRSNNLENQMRKRLYWQRGNEGWKIIWEGAATI</sequence>
<keyword evidence="5 7" id="KW-0573">Peptidoglycan synthesis</keyword>
<feature type="domain" description="L,D-TPase catalytic" evidence="8">
    <location>
        <begin position="158"/>
        <end position="300"/>
    </location>
</feature>
<reference evidence="9 10" key="1">
    <citation type="submission" date="2019-11" db="EMBL/GenBank/DDBJ databases">
        <title>Novel Deefgea species.</title>
        <authorList>
            <person name="Han J.-H."/>
        </authorList>
    </citation>
    <scope>NUCLEOTIDE SEQUENCE [LARGE SCALE GENOMIC DNA]</scope>
    <source>
        <strain evidence="9 10">LMG 24817</strain>
    </source>
</reference>
<dbReference type="SUPFAM" id="SSF54427">
    <property type="entry name" value="NTF2-like"/>
    <property type="match status" value="1"/>
</dbReference>
<name>A0ABS2CB29_9NEIS</name>
<feature type="active site" description="Proton donor/acceptor" evidence="7">
    <location>
        <position position="258"/>
    </location>
</feature>
<gene>
    <name evidence="9" type="ORF">GM173_07140</name>
</gene>
<evidence type="ECO:0000313" key="9">
    <source>
        <dbReference type="EMBL" id="MBM5571354.1"/>
    </source>
</evidence>
<feature type="active site" description="Nucleophile" evidence="7">
    <location>
        <position position="275"/>
    </location>
</feature>
<evidence type="ECO:0000256" key="4">
    <source>
        <dbReference type="ARBA" id="ARBA00022960"/>
    </source>
</evidence>
<dbReference type="CDD" id="cd16913">
    <property type="entry name" value="YkuD_like"/>
    <property type="match status" value="1"/>
</dbReference>
<dbReference type="PANTHER" id="PTHR36699">
    <property type="entry name" value="LD-TRANSPEPTIDASE"/>
    <property type="match status" value="1"/>
</dbReference>
<dbReference type="InterPro" id="IPR056203">
    <property type="entry name" value="Cds6_C"/>
</dbReference>
<dbReference type="Proteomes" id="UP001195660">
    <property type="component" value="Unassembled WGS sequence"/>
</dbReference>
<dbReference type="EMBL" id="WOFE01000002">
    <property type="protein sequence ID" value="MBM5571354.1"/>
    <property type="molecule type" value="Genomic_DNA"/>
</dbReference>
<accession>A0ABS2CB29</accession>
<evidence type="ECO:0000256" key="2">
    <source>
        <dbReference type="ARBA" id="ARBA00005992"/>
    </source>
</evidence>
<comment type="similarity">
    <text evidence="2">Belongs to the YkuD family.</text>
</comment>
<evidence type="ECO:0000256" key="3">
    <source>
        <dbReference type="ARBA" id="ARBA00022679"/>
    </source>
</evidence>
<organism evidence="9 10">
    <name type="scientific">Deefgea chitinilytica</name>
    <dbReference type="NCBI Taxonomy" id="570276"/>
    <lineage>
        <taxon>Bacteria</taxon>
        <taxon>Pseudomonadati</taxon>
        <taxon>Pseudomonadota</taxon>
        <taxon>Betaproteobacteria</taxon>
        <taxon>Neisseriales</taxon>
        <taxon>Chitinibacteraceae</taxon>
        <taxon>Deefgea</taxon>
    </lineage>
</organism>
<evidence type="ECO:0000256" key="6">
    <source>
        <dbReference type="ARBA" id="ARBA00023316"/>
    </source>
</evidence>
<dbReference type="InterPro" id="IPR032710">
    <property type="entry name" value="NTF2-like_dom_sf"/>
</dbReference>
<evidence type="ECO:0000256" key="7">
    <source>
        <dbReference type="PROSITE-ProRule" id="PRU01373"/>
    </source>
</evidence>
<protein>
    <submittedName>
        <fullName evidence="9">L,D-transpeptidase family protein</fullName>
    </submittedName>
</protein>
<evidence type="ECO:0000256" key="5">
    <source>
        <dbReference type="ARBA" id="ARBA00022984"/>
    </source>
</evidence>
<keyword evidence="6 7" id="KW-0961">Cell wall biogenesis/degradation</keyword>
<evidence type="ECO:0000259" key="8">
    <source>
        <dbReference type="PROSITE" id="PS52029"/>
    </source>
</evidence>
<dbReference type="RefSeq" id="WP_203570674.1">
    <property type="nucleotide sequence ID" value="NZ_WOFE01000002.1"/>
</dbReference>
<comment type="pathway">
    <text evidence="1 7">Cell wall biogenesis; peptidoglycan biosynthesis.</text>
</comment>
<dbReference type="Pfam" id="PF24125">
    <property type="entry name" value="Cds6_C"/>
    <property type="match status" value="1"/>
</dbReference>
<comment type="caution">
    <text evidence="9">The sequence shown here is derived from an EMBL/GenBank/DDBJ whole genome shotgun (WGS) entry which is preliminary data.</text>
</comment>
<keyword evidence="10" id="KW-1185">Reference proteome</keyword>
<keyword evidence="4 7" id="KW-0133">Cell shape</keyword>
<dbReference type="Pfam" id="PF03734">
    <property type="entry name" value="YkuD"/>
    <property type="match status" value="1"/>
</dbReference>
<dbReference type="Gene3D" id="2.40.440.10">
    <property type="entry name" value="L,D-transpeptidase catalytic domain-like"/>
    <property type="match status" value="1"/>
</dbReference>
<evidence type="ECO:0000256" key="1">
    <source>
        <dbReference type="ARBA" id="ARBA00004752"/>
    </source>
</evidence>
<proteinExistence type="inferred from homology"/>
<dbReference type="PROSITE" id="PS52029">
    <property type="entry name" value="LD_TPASE"/>
    <property type="match status" value="1"/>
</dbReference>
<dbReference type="PANTHER" id="PTHR36699:SF1">
    <property type="entry name" value="L,D-TRANSPEPTIDASE YAFK-RELATED"/>
    <property type="match status" value="1"/>
</dbReference>